<keyword evidence="2" id="KW-1185">Reference proteome</keyword>
<accession>A0A964BVI6</accession>
<dbReference type="AlphaFoldDB" id="A0A964BVI6"/>
<dbReference type="EMBL" id="JADWDC010000068">
    <property type="protein sequence ID" value="MCC0179138.1"/>
    <property type="molecule type" value="Genomic_DNA"/>
</dbReference>
<sequence>MRSLLDEVGVHLSDVFGSDNILWVEGPTEERCFPMILRKVSQIPLRGTQILAVKNTGDLEGKKSEIIFDIYDRLSGGKALLPPAIGFVFDNENKSDQNITDLKKRSGDKLHFLGRCMYENYLLVPEAITAIANQYNFRDGTISVLEIEQWISEQKQNWIANKIRKGEKEENLTDDYWLKKEHAARLLENLFKYFSGGKVIYRKTTHSVKLTEWIVKNKPEQLQDIANLLQNVLERSPEVNSPE</sequence>
<protein>
    <submittedName>
        <fullName evidence="1">Uncharacterized protein</fullName>
    </submittedName>
</protein>
<proteinExistence type="predicted"/>
<comment type="caution">
    <text evidence="1">The sequence shown here is derived from an EMBL/GenBank/DDBJ whole genome shotgun (WGS) entry which is preliminary data.</text>
</comment>
<evidence type="ECO:0000313" key="1">
    <source>
        <dbReference type="EMBL" id="MCC0179138.1"/>
    </source>
</evidence>
<reference evidence="1" key="1">
    <citation type="journal article" date="2021" name="Antonie Van Leeuwenhoek">
        <title>Draft genome and description of Waterburya agarophytonicola gen. nov. sp. nov. (Pleurocapsales, Cyanobacteria): a seaweed symbiont.</title>
        <authorList>
            <person name="Bonthond G."/>
            <person name="Shalygin S."/>
            <person name="Bayer T."/>
            <person name="Weinberger F."/>
        </authorList>
    </citation>
    <scope>NUCLEOTIDE SEQUENCE</scope>
    <source>
        <strain evidence="1">KI4</strain>
    </source>
</reference>
<dbReference type="Proteomes" id="UP000729733">
    <property type="component" value="Unassembled WGS sequence"/>
</dbReference>
<gene>
    <name evidence="1" type="ORF">I4641_19405</name>
</gene>
<evidence type="ECO:0000313" key="2">
    <source>
        <dbReference type="Proteomes" id="UP000729733"/>
    </source>
</evidence>
<organism evidence="1 2">
    <name type="scientific">Waterburya agarophytonicola KI4</name>
    <dbReference type="NCBI Taxonomy" id="2874699"/>
    <lineage>
        <taxon>Bacteria</taxon>
        <taxon>Bacillati</taxon>
        <taxon>Cyanobacteriota</taxon>
        <taxon>Cyanophyceae</taxon>
        <taxon>Pleurocapsales</taxon>
        <taxon>Hyellaceae</taxon>
        <taxon>Waterburya</taxon>
        <taxon>Waterburya agarophytonicola</taxon>
    </lineage>
</organism>
<dbReference type="RefSeq" id="WP_229642236.1">
    <property type="nucleotide sequence ID" value="NZ_JADWDC010000068.1"/>
</dbReference>
<name>A0A964BVI6_9CYAN</name>